<dbReference type="InterPro" id="IPR036388">
    <property type="entry name" value="WH-like_DNA-bd_sf"/>
</dbReference>
<dbReference type="Pfam" id="PF03861">
    <property type="entry name" value="ANTAR"/>
    <property type="match status" value="1"/>
</dbReference>
<dbReference type="InterPro" id="IPR029016">
    <property type="entry name" value="GAF-like_dom_sf"/>
</dbReference>
<dbReference type="SUPFAM" id="SSF55781">
    <property type="entry name" value="GAF domain-like"/>
    <property type="match status" value="1"/>
</dbReference>
<evidence type="ECO:0000256" key="4">
    <source>
        <dbReference type="SAM" id="MobiDB-lite"/>
    </source>
</evidence>
<dbReference type="Pfam" id="PF01590">
    <property type="entry name" value="GAF"/>
    <property type="match status" value="1"/>
</dbReference>
<dbReference type="InterPro" id="IPR036457">
    <property type="entry name" value="PPM-type-like_dom_sf"/>
</dbReference>
<dbReference type="PANTHER" id="PTHR43156">
    <property type="entry name" value="STAGE II SPORULATION PROTEIN E-RELATED"/>
    <property type="match status" value="1"/>
</dbReference>
<accession>D5ZYI6</accession>
<proteinExistence type="predicted"/>
<dbReference type="Gene3D" id="3.30.450.40">
    <property type="match status" value="1"/>
</dbReference>
<dbReference type="SUPFAM" id="SSF55785">
    <property type="entry name" value="PYP-like sensor domain (PAS domain)"/>
    <property type="match status" value="1"/>
</dbReference>
<dbReference type="Gene3D" id="3.30.450.20">
    <property type="entry name" value="PAS domain"/>
    <property type="match status" value="2"/>
</dbReference>
<dbReference type="PANTHER" id="PTHR43156:SF2">
    <property type="entry name" value="STAGE II SPORULATION PROTEIN E"/>
    <property type="match status" value="1"/>
</dbReference>
<dbReference type="InterPro" id="IPR035965">
    <property type="entry name" value="PAS-like_dom_sf"/>
</dbReference>
<dbReference type="EMBL" id="DS999641">
    <property type="protein sequence ID" value="EFE65262.2"/>
    <property type="molecule type" value="Genomic_DNA"/>
</dbReference>
<dbReference type="InterPro" id="IPR001932">
    <property type="entry name" value="PPM-type_phosphatase-like_dom"/>
</dbReference>
<dbReference type="Gene3D" id="1.10.10.10">
    <property type="entry name" value="Winged helix-like DNA-binding domain superfamily/Winged helix DNA-binding domain"/>
    <property type="match status" value="1"/>
</dbReference>
<dbReference type="PROSITE" id="PS50921">
    <property type="entry name" value="ANTAR"/>
    <property type="match status" value="1"/>
</dbReference>
<evidence type="ECO:0000313" key="6">
    <source>
        <dbReference type="EMBL" id="EFE65262.2"/>
    </source>
</evidence>
<dbReference type="Pfam" id="PF08447">
    <property type="entry name" value="PAS_3"/>
    <property type="match status" value="1"/>
</dbReference>
<protein>
    <submittedName>
        <fullName evidence="6">Magnesium or manganese-dependent protein phosphatase</fullName>
    </submittedName>
</protein>
<evidence type="ECO:0000256" key="3">
    <source>
        <dbReference type="ARBA" id="ARBA00023163"/>
    </source>
</evidence>
<dbReference type="InterPro" id="IPR013655">
    <property type="entry name" value="PAS_fold_3"/>
</dbReference>
<evidence type="ECO:0000313" key="7">
    <source>
        <dbReference type="Proteomes" id="UP000003824"/>
    </source>
</evidence>
<organism evidence="6 7">
    <name type="scientific">Streptomyces viridosporus (strain ATCC 14672 / DSM 40746 / JCM 4963 / KCTC 9882 / NRRL B-12104 / FH 1290)</name>
    <name type="common">Streptomyces ghanaensis</name>
    <dbReference type="NCBI Taxonomy" id="566461"/>
    <lineage>
        <taxon>Bacteria</taxon>
        <taxon>Bacillati</taxon>
        <taxon>Actinomycetota</taxon>
        <taxon>Actinomycetes</taxon>
        <taxon>Kitasatosporales</taxon>
        <taxon>Streptomycetaceae</taxon>
        <taxon>Streptomyces</taxon>
    </lineage>
</organism>
<keyword evidence="1" id="KW-0378">Hydrolase</keyword>
<dbReference type="SUPFAM" id="SSF81606">
    <property type="entry name" value="PP2C-like"/>
    <property type="match status" value="1"/>
</dbReference>
<reference evidence="7" key="1">
    <citation type="submission" date="2008-12" db="EMBL/GenBank/DDBJ databases">
        <title>Annotation of Streptomyces ghanaensis ATCC 14672.</title>
        <authorList>
            <consortium name="The Broad Institute Genome Sequencing Platform"/>
            <consortium name="Broad Institute Microbial Sequencing Center"/>
            <person name="Fischbach M."/>
            <person name="Ward D."/>
            <person name="Young S."/>
            <person name="Kodira C.D."/>
            <person name="Zeng Q."/>
            <person name="Koehrsen M."/>
            <person name="Godfrey P."/>
            <person name="Alvarado L."/>
            <person name="Berlin A.M."/>
            <person name="Borenstein D."/>
            <person name="Chen Z."/>
            <person name="Engels R."/>
            <person name="Freedman E."/>
            <person name="Gellesch M."/>
            <person name="Goldberg J."/>
            <person name="Griggs A."/>
            <person name="Gujja S."/>
            <person name="Heiman D.I."/>
            <person name="Hepburn T.A."/>
            <person name="Howarth C."/>
            <person name="Jen D."/>
            <person name="Larson L."/>
            <person name="Lewis B."/>
            <person name="Mehta T."/>
            <person name="Park D."/>
            <person name="Pearson M."/>
            <person name="Roberts A."/>
            <person name="Saif S."/>
            <person name="Shea T.D."/>
            <person name="Shenoy N."/>
            <person name="Sisk P."/>
            <person name="Stolte C."/>
            <person name="Sykes S.N."/>
            <person name="Walk T."/>
            <person name="White J."/>
            <person name="Yandava C."/>
            <person name="Straight P."/>
            <person name="Clardy J."/>
            <person name="Hung D."/>
            <person name="Kolter R."/>
            <person name="Mekalanos J."/>
            <person name="Walker S."/>
            <person name="Walsh C.T."/>
            <person name="Wieland B.L.C."/>
            <person name="Ilzarbe M."/>
            <person name="Galagan J."/>
            <person name="Nusbaum C."/>
            <person name="Birren B."/>
        </authorList>
    </citation>
    <scope>NUCLEOTIDE SEQUENCE [LARGE SCALE GENOMIC DNA]</scope>
    <source>
        <strain evidence="7">ATCC 14672 / DSM 40746 / JCM 4963 / KCTC 9882 / NRRL B-12104 / FH 1290</strain>
    </source>
</reference>
<dbReference type="InterPro" id="IPR052016">
    <property type="entry name" value="Bact_Sigma-Reg"/>
</dbReference>
<name>D5ZYI6_STRV1</name>
<dbReference type="AlphaFoldDB" id="D5ZYI6"/>
<evidence type="ECO:0000256" key="2">
    <source>
        <dbReference type="ARBA" id="ARBA00023015"/>
    </source>
</evidence>
<dbReference type="eggNOG" id="COG2208">
    <property type="taxonomic scope" value="Bacteria"/>
</dbReference>
<evidence type="ECO:0000259" key="5">
    <source>
        <dbReference type="PROSITE" id="PS50921"/>
    </source>
</evidence>
<dbReference type="Gene3D" id="3.60.40.10">
    <property type="entry name" value="PPM-type phosphatase domain"/>
    <property type="match status" value="1"/>
</dbReference>
<dbReference type="Pfam" id="PF07228">
    <property type="entry name" value="SpoIIE"/>
    <property type="match status" value="1"/>
</dbReference>
<dbReference type="SMART" id="SM01012">
    <property type="entry name" value="ANTAR"/>
    <property type="match status" value="1"/>
</dbReference>
<dbReference type="InterPro" id="IPR005561">
    <property type="entry name" value="ANTAR"/>
</dbReference>
<sequence>MLTSAFPTDEPVIPHGSMCHARRVMSEPATPAESEAVPDLAELARVVARQRAEMDRLREQAATSAVVERAKGVVMARAGCSADVAAETLLRRAEAARRTLLEECWITLGDPAPARSGSGVPRARSTTGISDGAPGLPGTGPPAQPSAPDDVAASLDRLGRALVHADTFHDLARCLLEHLAPDLGADAVMIYARRSGGRLDLVGHAGVGERHVAQWRQVPPFHGIAVLDALRSGAPLWLEDFAEDSKRYLLIGDPPERWRSRVWLPLPAGDGAEACVGVLRGRSGPFTPRDRAHLRDVTRLCAGRLRTLAAPPEPTSVASPDAVRPLFEALPVAAMLLTPVHGPSGEVVDYRIDAATAQAASALGDTGGDPVGRRLREYRTDLTDEPLWRGCRNTLATGEPYEGEPFAHQEVVDGVAALSTYSVRVTRLEGSLVVTWIRHASSDRQEQRLADLQRLGNLGWANWNLATHEPSWSSQVFTILDRDPADGPVRLADLPALAEPDDRPALSRAVDALIREGEPLDVPFRVRTAHGVRHLRLAAEAVADLNGTPAEVHGFVQDLTARRRAELALVESEREILTQHDVLRTERTLVARLQNALLPLPRRVMDLAGLRVEVAYLPAQAGVHVGGDWFSAIELPDGDALFVVGDVAGHGIDAVATMAQLRFTAKGMVITGSSLTDALARLNTLLLHSRDTHGTATMVLARYSPGERRLAWAQAGHAPPLLLRGGEVTYLRRPPGMLLGAIATPRFEEAECRLRPGDRLLLYTDGLVERPPENIDAGLGRLAEAVTARPVDGSGSLGALLDTMLEGERRDDVCVLDVRLPEEQRGPGEA</sequence>
<dbReference type="GO" id="GO:0016791">
    <property type="term" value="F:phosphatase activity"/>
    <property type="evidence" value="ECO:0007669"/>
    <property type="project" value="TreeGrafter"/>
</dbReference>
<dbReference type="Proteomes" id="UP000003824">
    <property type="component" value="Unassembled WGS sequence"/>
</dbReference>
<dbReference type="GO" id="GO:0003723">
    <property type="term" value="F:RNA binding"/>
    <property type="evidence" value="ECO:0007669"/>
    <property type="project" value="InterPro"/>
</dbReference>
<evidence type="ECO:0000256" key="1">
    <source>
        <dbReference type="ARBA" id="ARBA00022801"/>
    </source>
</evidence>
<feature type="region of interest" description="Disordered" evidence="4">
    <location>
        <begin position="112"/>
        <end position="150"/>
    </location>
</feature>
<dbReference type="InterPro" id="IPR003018">
    <property type="entry name" value="GAF"/>
</dbReference>
<gene>
    <name evidence="6" type="ORF">SSFG_00516</name>
</gene>
<keyword evidence="3" id="KW-0804">Transcription</keyword>
<feature type="domain" description="ANTAR" evidence="5">
    <location>
        <begin position="47"/>
        <end position="108"/>
    </location>
</feature>
<dbReference type="SMART" id="SM00331">
    <property type="entry name" value="PP2C_SIG"/>
    <property type="match status" value="1"/>
</dbReference>
<keyword evidence="2" id="KW-0805">Transcription regulation</keyword>